<comment type="similarity">
    <text evidence="2 7 8">In the C-terminal section; belongs to the purine/pyrimidine phosphoribosyltransferase family.</text>
</comment>
<dbReference type="InterPro" id="IPR000836">
    <property type="entry name" value="PRTase_dom"/>
</dbReference>
<keyword evidence="3 7" id="KW-0328">Glycosyltransferase</keyword>
<keyword evidence="4 7" id="KW-0808">Transferase</keyword>
<feature type="binding site" evidence="7 10">
    <location>
        <position position="437"/>
    </location>
    <ligand>
        <name>[4Fe-4S] cluster</name>
        <dbReference type="ChEBI" id="CHEBI:49883"/>
    </ligand>
</feature>
<keyword evidence="7 10" id="KW-0408">Iron</keyword>
<dbReference type="Pfam" id="PF13537">
    <property type="entry name" value="GATase_7"/>
    <property type="match status" value="1"/>
</dbReference>
<dbReference type="Proteomes" id="UP000288812">
    <property type="component" value="Unassembled WGS sequence"/>
</dbReference>
<gene>
    <name evidence="7 12" type="primary">purF</name>
    <name evidence="12" type="ORF">EF514_09770</name>
</gene>
<dbReference type="SUPFAM" id="SSF56235">
    <property type="entry name" value="N-terminal nucleophile aminohydrolases (Ntn hydrolases)"/>
    <property type="match status" value="1"/>
</dbReference>
<keyword evidence="5 7" id="KW-0658">Purine biosynthesis</keyword>
<evidence type="ECO:0000256" key="5">
    <source>
        <dbReference type="ARBA" id="ARBA00022755"/>
    </source>
</evidence>
<feature type="domain" description="Glutamine amidotransferase type-2" evidence="11">
    <location>
        <begin position="2"/>
        <end position="221"/>
    </location>
</feature>
<dbReference type="InterPro" id="IPR029057">
    <property type="entry name" value="PRTase-like"/>
</dbReference>
<evidence type="ECO:0000256" key="10">
    <source>
        <dbReference type="PIRSR" id="PIRSR000485-3"/>
    </source>
</evidence>
<dbReference type="NCBIfam" id="TIGR01134">
    <property type="entry name" value="purF"/>
    <property type="match status" value="1"/>
</dbReference>
<dbReference type="SUPFAM" id="SSF53271">
    <property type="entry name" value="PRTase-like"/>
    <property type="match status" value="1"/>
</dbReference>
<comment type="function">
    <text evidence="7">Catalyzes the formation of phosphoribosylamine from phosphoribosylpyrophosphate (PRPP) and glutamine.</text>
</comment>
<dbReference type="Pfam" id="PF00156">
    <property type="entry name" value="Pribosyltran"/>
    <property type="match status" value="1"/>
</dbReference>
<name>A0A437S4S3_9FIRM</name>
<dbReference type="UniPathway" id="UPA00074">
    <property type="reaction ID" value="UER00124"/>
</dbReference>
<protein>
    <recommendedName>
        <fullName evidence="7">Amidophosphoribosyltransferase</fullName>
        <shortName evidence="7">ATase</shortName>
        <ecNumber evidence="7">2.4.2.14</ecNumber>
    </recommendedName>
    <alternativeName>
        <fullName evidence="7">Glutamine phosphoribosylpyrophosphate amidotransferase</fullName>
        <shortName evidence="7">GPATase</shortName>
    </alternativeName>
</protein>
<feature type="binding site" evidence="7 10">
    <location>
        <position position="434"/>
    </location>
    <ligand>
        <name>[4Fe-4S] cluster</name>
        <dbReference type="ChEBI" id="CHEBI:49883"/>
    </ligand>
</feature>
<evidence type="ECO:0000256" key="8">
    <source>
        <dbReference type="PIRNR" id="PIRNR000485"/>
    </source>
</evidence>
<dbReference type="Gene3D" id="3.60.20.10">
    <property type="entry name" value="Glutamine Phosphoribosylpyrophosphate, subunit 1, domain 1"/>
    <property type="match status" value="1"/>
</dbReference>
<feature type="binding site" evidence="7 9">
    <location>
        <position position="346"/>
    </location>
    <ligand>
        <name>Mg(2+)</name>
        <dbReference type="ChEBI" id="CHEBI:18420"/>
    </ligand>
</feature>
<dbReference type="GO" id="GO:0051539">
    <property type="term" value="F:4 iron, 4 sulfur cluster binding"/>
    <property type="evidence" value="ECO:0007669"/>
    <property type="project" value="UniProtKB-KW"/>
</dbReference>
<keyword evidence="7 9" id="KW-0479">Metal-binding</keyword>
<comment type="pathway">
    <text evidence="1 7 8">Purine metabolism; IMP biosynthesis via de novo pathway; N(1)-(5-phospho-D-ribosyl)glycinamide from 5-phospho-alpha-D-ribose 1-diphosphate: step 1/2.</text>
</comment>
<keyword evidence="13" id="KW-1185">Reference proteome</keyword>
<evidence type="ECO:0000256" key="6">
    <source>
        <dbReference type="ARBA" id="ARBA00022962"/>
    </source>
</evidence>
<dbReference type="CDD" id="cd00715">
    <property type="entry name" value="GPATase_N"/>
    <property type="match status" value="1"/>
</dbReference>
<feature type="binding site" evidence="7 9">
    <location>
        <position position="284"/>
    </location>
    <ligand>
        <name>Mg(2+)</name>
        <dbReference type="ChEBI" id="CHEBI:18420"/>
    </ligand>
</feature>
<organism evidence="12 13">
    <name type="scientific">Anaerosphaera multitolerans</name>
    <dbReference type="NCBI Taxonomy" id="2487351"/>
    <lineage>
        <taxon>Bacteria</taxon>
        <taxon>Bacillati</taxon>
        <taxon>Bacillota</taxon>
        <taxon>Tissierellia</taxon>
        <taxon>Tissierellales</taxon>
        <taxon>Peptoniphilaceae</taxon>
        <taxon>Anaerosphaera</taxon>
    </lineage>
</organism>
<dbReference type="AlphaFoldDB" id="A0A437S4S3"/>
<dbReference type="RefSeq" id="WP_127725259.1">
    <property type="nucleotide sequence ID" value="NZ_RLIH01000018.1"/>
</dbReference>
<evidence type="ECO:0000259" key="11">
    <source>
        <dbReference type="PROSITE" id="PS51278"/>
    </source>
</evidence>
<dbReference type="GO" id="GO:0006189">
    <property type="term" value="P:'de novo' IMP biosynthetic process"/>
    <property type="evidence" value="ECO:0007669"/>
    <property type="project" value="UniProtKB-UniRule"/>
</dbReference>
<keyword evidence="7" id="KW-0004">4Fe-4S</keyword>
<sequence length="449" mass="50101">MGGIIGMFSNSPVSKKLFYGLNSLQHRGQESCGITVSNSETLLRERGMGLVIDVFDENKLNRLEGNIGIGHVRYSTSDGNFEYNTQPFMVFAKGTEISISTNGNLINYQILRTRLEEDGMMFQTTSDAEVILFLIARYYKSDIVEAVKKTMDVIKGSYSVILLLKDKLVAFRDNRGIRPLVMGGTKDGDTIIASENAPVDIIGGEVHRSVLPGEIIVVDSNGTKSYFHGGALKPKHCIFEYVYFSRNDATLDKVNSYNFRRRCGEILSRESPCDVDLVVPVPDSGIPSAIGYSQETKIPFAEGLVKNRYMGRTFIKPTQEEREMAVKLKLNPLKHVVEGKKIVLIDDSIVRGTTSANLIRRMRDAGAKEVHLRITSPPVRFPCYYGINTPSRLNLIAANNTVEEIREKIDADSLAFITLEGMQRATLIRDDRFCKACFNGEYPVDPVVI</sequence>
<accession>A0A437S4S3</accession>
<evidence type="ECO:0000256" key="9">
    <source>
        <dbReference type="PIRSR" id="PIRSR000485-2"/>
    </source>
</evidence>
<comment type="cofactor">
    <cofactor evidence="7 9">
        <name>Mg(2+)</name>
        <dbReference type="ChEBI" id="CHEBI:18420"/>
    </cofactor>
    <text evidence="7 9">Binds 1 Mg(2+) ion per subunit.</text>
</comment>
<dbReference type="EMBL" id="RLIH01000018">
    <property type="protein sequence ID" value="RVU53994.1"/>
    <property type="molecule type" value="Genomic_DNA"/>
</dbReference>
<comment type="caution">
    <text evidence="7">Lacks conserved residue(s) required for the propagation of feature annotation.</text>
</comment>
<dbReference type="PIRSF" id="PIRSF000485">
    <property type="entry name" value="Amd_phspho_trans"/>
    <property type="match status" value="1"/>
</dbReference>
<evidence type="ECO:0000256" key="1">
    <source>
        <dbReference type="ARBA" id="ARBA00005209"/>
    </source>
</evidence>
<evidence type="ECO:0000313" key="12">
    <source>
        <dbReference type="EMBL" id="RVU53994.1"/>
    </source>
</evidence>
<feature type="binding site" evidence="7 10">
    <location>
        <position position="383"/>
    </location>
    <ligand>
        <name>[4Fe-4S] cluster</name>
        <dbReference type="ChEBI" id="CHEBI:49883"/>
    </ligand>
</feature>
<dbReference type="EC" id="2.4.2.14" evidence="7"/>
<keyword evidence="7 9" id="KW-0460">Magnesium</keyword>
<evidence type="ECO:0000256" key="3">
    <source>
        <dbReference type="ARBA" id="ARBA00022676"/>
    </source>
</evidence>
<dbReference type="InterPro" id="IPR035584">
    <property type="entry name" value="PurF_N"/>
</dbReference>
<dbReference type="HAMAP" id="MF_01931">
    <property type="entry name" value="PurF"/>
    <property type="match status" value="1"/>
</dbReference>
<comment type="cofactor">
    <cofactor evidence="7 10">
        <name>[4Fe-4S] cluster</name>
        <dbReference type="ChEBI" id="CHEBI:49883"/>
    </cofactor>
    <text evidence="7 10">Binds 1 [4Fe-4S] cluster per subunit.</text>
</comment>
<dbReference type="PANTHER" id="PTHR11907">
    <property type="entry name" value="AMIDOPHOSPHORIBOSYLTRANSFERASE"/>
    <property type="match status" value="1"/>
</dbReference>
<evidence type="ECO:0000313" key="13">
    <source>
        <dbReference type="Proteomes" id="UP000288812"/>
    </source>
</evidence>
<dbReference type="InterPro" id="IPR005854">
    <property type="entry name" value="PurF"/>
</dbReference>
<dbReference type="PROSITE" id="PS51278">
    <property type="entry name" value="GATASE_TYPE_2"/>
    <property type="match status" value="1"/>
</dbReference>
<comment type="catalytic activity">
    <reaction evidence="7 8">
        <text>5-phospho-beta-D-ribosylamine + L-glutamate + diphosphate = 5-phospho-alpha-D-ribose 1-diphosphate + L-glutamine + H2O</text>
        <dbReference type="Rhea" id="RHEA:14905"/>
        <dbReference type="ChEBI" id="CHEBI:15377"/>
        <dbReference type="ChEBI" id="CHEBI:29985"/>
        <dbReference type="ChEBI" id="CHEBI:33019"/>
        <dbReference type="ChEBI" id="CHEBI:58017"/>
        <dbReference type="ChEBI" id="CHEBI:58359"/>
        <dbReference type="ChEBI" id="CHEBI:58681"/>
        <dbReference type="EC" id="2.4.2.14"/>
    </reaction>
</comment>
<keyword evidence="6 7" id="KW-0315">Glutamine amidotransferase</keyword>
<evidence type="ECO:0000256" key="2">
    <source>
        <dbReference type="ARBA" id="ARBA00010138"/>
    </source>
</evidence>
<comment type="caution">
    <text evidence="12">The sequence shown here is derived from an EMBL/GenBank/DDBJ whole genome shotgun (WGS) entry which is preliminary data.</text>
</comment>
<dbReference type="Gene3D" id="3.40.50.2020">
    <property type="match status" value="1"/>
</dbReference>
<reference evidence="12 13" key="1">
    <citation type="submission" date="2018-11" db="EMBL/GenBank/DDBJ databases">
        <title>Genome sequencing and assembly of Anaerosphaera sp. nov., GS7-6-2.</title>
        <authorList>
            <person name="Rettenmaier R."/>
            <person name="Liebl W."/>
            <person name="Zverlov V."/>
        </authorList>
    </citation>
    <scope>NUCLEOTIDE SEQUENCE [LARGE SCALE GENOMIC DNA]</scope>
    <source>
        <strain evidence="12 13">GS7-6-2</strain>
    </source>
</reference>
<evidence type="ECO:0000256" key="4">
    <source>
        <dbReference type="ARBA" id="ARBA00022679"/>
    </source>
</evidence>
<dbReference type="GO" id="GO:0004044">
    <property type="term" value="F:amidophosphoribosyltransferase activity"/>
    <property type="evidence" value="ECO:0007669"/>
    <property type="project" value="UniProtKB-UniRule"/>
</dbReference>
<keyword evidence="7 10" id="KW-0411">Iron-sulfur</keyword>
<dbReference type="CDD" id="cd06223">
    <property type="entry name" value="PRTases_typeI"/>
    <property type="match status" value="1"/>
</dbReference>
<dbReference type="InterPro" id="IPR017932">
    <property type="entry name" value="GATase_2_dom"/>
</dbReference>
<evidence type="ECO:0000256" key="7">
    <source>
        <dbReference type="HAMAP-Rule" id="MF_01931"/>
    </source>
</evidence>
<feature type="binding site" evidence="7 10">
    <location>
        <position position="237"/>
    </location>
    <ligand>
        <name>[4Fe-4S] cluster</name>
        <dbReference type="ChEBI" id="CHEBI:49883"/>
    </ligand>
</feature>
<proteinExistence type="inferred from homology"/>
<feature type="binding site" evidence="7 9">
    <location>
        <position position="347"/>
    </location>
    <ligand>
        <name>Mg(2+)</name>
        <dbReference type="ChEBI" id="CHEBI:18420"/>
    </ligand>
</feature>
<dbReference type="OrthoDB" id="9801213at2"/>
<dbReference type="InterPro" id="IPR029055">
    <property type="entry name" value="Ntn_hydrolases_N"/>
</dbReference>
<dbReference type="GO" id="GO:0000287">
    <property type="term" value="F:magnesium ion binding"/>
    <property type="evidence" value="ECO:0007669"/>
    <property type="project" value="UniProtKB-UniRule"/>
</dbReference>
<dbReference type="GO" id="GO:0009113">
    <property type="term" value="P:purine nucleobase biosynthetic process"/>
    <property type="evidence" value="ECO:0007669"/>
    <property type="project" value="UniProtKB-UniRule"/>
</dbReference>